<keyword evidence="4" id="KW-1185">Reference proteome</keyword>
<gene>
    <name evidence="3" type="ORF">FHX37_1928</name>
</gene>
<dbReference type="AlphaFoldDB" id="A0A543NJF9"/>
<dbReference type="EMBL" id="VFQC01000001">
    <property type="protein sequence ID" value="TQN32003.1"/>
    <property type="molecule type" value="Genomic_DNA"/>
</dbReference>
<feature type="region of interest" description="Disordered" evidence="1">
    <location>
        <begin position="1"/>
        <end position="20"/>
    </location>
</feature>
<accession>A0A543NJF9</accession>
<comment type="caution">
    <text evidence="3">The sequence shown here is derived from an EMBL/GenBank/DDBJ whole genome shotgun (WGS) entry which is preliminary data.</text>
</comment>
<dbReference type="Pfam" id="PF07179">
    <property type="entry name" value="SseB"/>
    <property type="match status" value="1"/>
</dbReference>
<protein>
    <submittedName>
        <fullName evidence="3">Type III secretion system (T3SS) SseB-like protein</fullName>
    </submittedName>
</protein>
<evidence type="ECO:0000259" key="2">
    <source>
        <dbReference type="Pfam" id="PF07179"/>
    </source>
</evidence>
<organism evidence="3 4">
    <name type="scientific">Haloactinospora alba</name>
    <dbReference type="NCBI Taxonomy" id="405555"/>
    <lineage>
        <taxon>Bacteria</taxon>
        <taxon>Bacillati</taxon>
        <taxon>Actinomycetota</taxon>
        <taxon>Actinomycetes</taxon>
        <taxon>Streptosporangiales</taxon>
        <taxon>Nocardiopsidaceae</taxon>
        <taxon>Haloactinospora</taxon>
    </lineage>
</organism>
<dbReference type="OrthoDB" id="5188303at2"/>
<evidence type="ECO:0000313" key="4">
    <source>
        <dbReference type="Proteomes" id="UP000317422"/>
    </source>
</evidence>
<dbReference type="RefSeq" id="WP_141923572.1">
    <property type="nucleotide sequence ID" value="NZ_VFQC01000001.1"/>
</dbReference>
<dbReference type="Proteomes" id="UP000317422">
    <property type="component" value="Unassembled WGS sequence"/>
</dbReference>
<name>A0A543NJF9_9ACTN</name>
<evidence type="ECO:0000256" key="1">
    <source>
        <dbReference type="SAM" id="MobiDB-lite"/>
    </source>
</evidence>
<dbReference type="InterPro" id="IPR009839">
    <property type="entry name" value="SseB_N"/>
</dbReference>
<reference evidence="3 4" key="1">
    <citation type="submission" date="2019-06" db="EMBL/GenBank/DDBJ databases">
        <title>Sequencing the genomes of 1000 actinobacteria strains.</title>
        <authorList>
            <person name="Klenk H.-P."/>
        </authorList>
    </citation>
    <scope>NUCLEOTIDE SEQUENCE [LARGE SCALE GENOMIC DNA]</scope>
    <source>
        <strain evidence="3 4">DSM 45015</strain>
    </source>
</reference>
<evidence type="ECO:0000313" key="3">
    <source>
        <dbReference type="EMBL" id="TQN32003.1"/>
    </source>
</evidence>
<proteinExistence type="predicted"/>
<feature type="domain" description="SseB protein N-terminal" evidence="2">
    <location>
        <begin position="25"/>
        <end position="140"/>
    </location>
</feature>
<sequence length="230" mass="24292">MNGPSIIGAQRFSNDDGSADPLVSERLAAYERGEASEREVLAALGTRRVLVPVLAAPAEGNGTGTERNSDVTLPLISGPEGRRGVPAFTSAAALGAWRTDARPVPLSAAEACGAALEEGADALVLDIAGPVTYTVQGRFLTALAERGALPEPREDPEVLAGIYRVTHTEFGIERVRVLESDRADIGIRLELEQRDDDSLRHLARRLDAVLAPLLPGGVELSAVVRSGQEE</sequence>